<reference evidence="2 3" key="1">
    <citation type="journal article" date="2017" name="Front. Genet.">
        <title>Draft sequencing of the heterozygous diploid genome of Satsuma (Citrus unshiu Marc.) using a hybrid assembly approach.</title>
        <authorList>
            <person name="Shimizu T."/>
            <person name="Tanizawa Y."/>
            <person name="Mochizuki T."/>
            <person name="Nagasaki H."/>
            <person name="Yoshioka T."/>
            <person name="Toyoda A."/>
            <person name="Fujiyama A."/>
            <person name="Kaminuma E."/>
            <person name="Nakamura Y."/>
        </authorList>
    </citation>
    <scope>NUCLEOTIDE SEQUENCE [LARGE SCALE GENOMIC DNA]</scope>
    <source>
        <strain evidence="3">cv. Miyagawa wase</strain>
    </source>
</reference>
<dbReference type="EMBL" id="BDQV01007221">
    <property type="protein sequence ID" value="GAY33881.1"/>
    <property type="molecule type" value="Genomic_DNA"/>
</dbReference>
<dbReference type="AlphaFoldDB" id="A0A2H5N259"/>
<protein>
    <submittedName>
        <fullName evidence="2">Uncharacterized protein</fullName>
    </submittedName>
</protein>
<keyword evidence="3" id="KW-1185">Reference proteome</keyword>
<feature type="region of interest" description="Disordered" evidence="1">
    <location>
        <begin position="1"/>
        <end position="24"/>
    </location>
</feature>
<sequence>MRDTQADVPSARNAFRPQLAASKTPRRMVHGRFCSHLATQLIAGSRLRSFIDPRARRVSPLPRVVLDTCERRRCTPRRTVSGAPGACSLVDPGAAARVRVCSGTTSPVSPRPCGAKESA</sequence>
<comment type="caution">
    <text evidence="2">The sequence shown here is derived from an EMBL/GenBank/DDBJ whole genome shotgun (WGS) entry which is preliminary data.</text>
</comment>
<organism evidence="2 3">
    <name type="scientific">Citrus unshiu</name>
    <name type="common">Satsuma mandarin</name>
    <name type="synonym">Citrus nobilis var. unshiu</name>
    <dbReference type="NCBI Taxonomy" id="55188"/>
    <lineage>
        <taxon>Eukaryota</taxon>
        <taxon>Viridiplantae</taxon>
        <taxon>Streptophyta</taxon>
        <taxon>Embryophyta</taxon>
        <taxon>Tracheophyta</taxon>
        <taxon>Spermatophyta</taxon>
        <taxon>Magnoliopsida</taxon>
        <taxon>eudicotyledons</taxon>
        <taxon>Gunneridae</taxon>
        <taxon>Pentapetalae</taxon>
        <taxon>rosids</taxon>
        <taxon>malvids</taxon>
        <taxon>Sapindales</taxon>
        <taxon>Rutaceae</taxon>
        <taxon>Aurantioideae</taxon>
        <taxon>Citrus</taxon>
    </lineage>
</organism>
<evidence type="ECO:0000313" key="2">
    <source>
        <dbReference type="EMBL" id="GAY33881.1"/>
    </source>
</evidence>
<proteinExistence type="predicted"/>
<feature type="non-terminal residue" evidence="2">
    <location>
        <position position="119"/>
    </location>
</feature>
<evidence type="ECO:0000256" key="1">
    <source>
        <dbReference type="SAM" id="MobiDB-lite"/>
    </source>
</evidence>
<accession>A0A2H5N259</accession>
<evidence type="ECO:0000313" key="3">
    <source>
        <dbReference type="Proteomes" id="UP000236630"/>
    </source>
</evidence>
<name>A0A2H5N259_CITUN</name>
<dbReference type="Proteomes" id="UP000236630">
    <property type="component" value="Unassembled WGS sequence"/>
</dbReference>
<gene>
    <name evidence="2" type="ORF">CUMW_286890</name>
</gene>